<feature type="transmembrane region" description="Helical" evidence="1">
    <location>
        <begin position="12"/>
        <end position="33"/>
    </location>
</feature>
<feature type="transmembrane region" description="Helical" evidence="1">
    <location>
        <begin position="78"/>
        <end position="100"/>
    </location>
</feature>
<feature type="transmembrane region" description="Helical" evidence="1">
    <location>
        <begin position="45"/>
        <end position="66"/>
    </location>
</feature>
<sequence>MNPKSAIKTMFYLLVAVILFHLCIMIKIVPYEISWGGRLKNDFEMYIFETISVIINLFLFSILLIKGKYLRAFISMKIVNVTLWIFFIVFGLNTIGNILAKTNFEKFFTLLTLAFSILIWIILNKEKNRTDNKTYK</sequence>
<name>A0A2S7KL30_9FLAO</name>
<keyword evidence="3" id="KW-1185">Reference proteome</keyword>
<reference evidence="2 3" key="1">
    <citation type="submission" date="2016-11" db="EMBL/GenBank/DDBJ databases">
        <title>Trade-off between light-utilization and light-protection in marine flavobacteria.</title>
        <authorList>
            <person name="Kumagai Y."/>
        </authorList>
    </citation>
    <scope>NUCLEOTIDE SEQUENCE [LARGE SCALE GENOMIC DNA]</scope>
    <source>
        <strain evidence="2 3">ATCC 700397</strain>
    </source>
</reference>
<proteinExistence type="predicted"/>
<organism evidence="2 3">
    <name type="scientific">Polaribacter filamentus</name>
    <dbReference type="NCBI Taxonomy" id="53483"/>
    <lineage>
        <taxon>Bacteria</taxon>
        <taxon>Pseudomonadati</taxon>
        <taxon>Bacteroidota</taxon>
        <taxon>Flavobacteriia</taxon>
        <taxon>Flavobacteriales</taxon>
        <taxon>Flavobacteriaceae</taxon>
    </lineage>
</organism>
<comment type="caution">
    <text evidence="2">The sequence shown here is derived from an EMBL/GenBank/DDBJ whole genome shotgun (WGS) entry which is preliminary data.</text>
</comment>
<accession>A0A2S7KL30</accession>
<protein>
    <submittedName>
        <fullName evidence="2">Uncharacterized protein</fullName>
    </submittedName>
</protein>
<feature type="transmembrane region" description="Helical" evidence="1">
    <location>
        <begin position="106"/>
        <end position="123"/>
    </location>
</feature>
<dbReference type="OrthoDB" id="2868029at2"/>
<dbReference type="Proteomes" id="UP000239522">
    <property type="component" value="Unassembled WGS sequence"/>
</dbReference>
<evidence type="ECO:0000313" key="2">
    <source>
        <dbReference type="EMBL" id="PQB03322.1"/>
    </source>
</evidence>
<dbReference type="EMBL" id="MQUA01000014">
    <property type="protein sequence ID" value="PQB03322.1"/>
    <property type="molecule type" value="Genomic_DNA"/>
</dbReference>
<evidence type="ECO:0000256" key="1">
    <source>
        <dbReference type="SAM" id="Phobius"/>
    </source>
</evidence>
<evidence type="ECO:0000313" key="3">
    <source>
        <dbReference type="Proteomes" id="UP000239522"/>
    </source>
</evidence>
<gene>
    <name evidence="2" type="ORF">BST83_18650</name>
</gene>
<keyword evidence="1" id="KW-0472">Membrane</keyword>
<dbReference type="AlphaFoldDB" id="A0A2S7KL30"/>
<keyword evidence="1" id="KW-1133">Transmembrane helix</keyword>
<keyword evidence="1" id="KW-0812">Transmembrane</keyword>